<comment type="caution">
    <text evidence="3">The sequence shown here is derived from an EMBL/GenBank/DDBJ whole genome shotgun (WGS) entry which is preliminary data.</text>
</comment>
<organism evidence="3 4">
    <name type="scientific">Hondaea fermentalgiana</name>
    <dbReference type="NCBI Taxonomy" id="2315210"/>
    <lineage>
        <taxon>Eukaryota</taxon>
        <taxon>Sar</taxon>
        <taxon>Stramenopiles</taxon>
        <taxon>Bigyra</taxon>
        <taxon>Labyrinthulomycetes</taxon>
        <taxon>Thraustochytrida</taxon>
        <taxon>Thraustochytriidae</taxon>
        <taxon>Hondaea</taxon>
    </lineage>
</organism>
<gene>
    <name evidence="3" type="ORF">FCC1311_021552</name>
</gene>
<name>A0A2R5G4I5_9STRA</name>
<proteinExistence type="predicted"/>
<dbReference type="PANTHER" id="PTHR12436">
    <property type="entry name" value="80 KDA MCM3-ASSOCIATED PROTEIN"/>
    <property type="match status" value="1"/>
</dbReference>
<feature type="domain" description="SAC3/GANP/THP3 conserved" evidence="2">
    <location>
        <begin position="79"/>
        <end position="289"/>
    </location>
</feature>
<dbReference type="InterPro" id="IPR045107">
    <property type="entry name" value="SAC3/GANP/THP3"/>
</dbReference>
<dbReference type="InterPro" id="IPR005062">
    <property type="entry name" value="SAC3/GANP/THP3_conserved"/>
</dbReference>
<dbReference type="Gene3D" id="1.25.40.990">
    <property type="match status" value="1"/>
</dbReference>
<reference evidence="3 4" key="1">
    <citation type="submission" date="2017-12" db="EMBL/GenBank/DDBJ databases">
        <title>Sequencing, de novo assembly and annotation of complete genome of a new Thraustochytrid species, strain FCC1311.</title>
        <authorList>
            <person name="Sedici K."/>
            <person name="Godart F."/>
            <person name="Aiese Cigliano R."/>
            <person name="Sanseverino W."/>
            <person name="Barakat M."/>
            <person name="Ortet P."/>
            <person name="Marechal E."/>
            <person name="Cagnac O."/>
            <person name="Amato A."/>
        </authorList>
    </citation>
    <scope>NUCLEOTIDE SEQUENCE [LARGE SCALE GENOMIC DNA]</scope>
</reference>
<dbReference type="EMBL" id="BEYU01000017">
    <property type="protein sequence ID" value="GBG25936.1"/>
    <property type="molecule type" value="Genomic_DNA"/>
</dbReference>
<dbReference type="OrthoDB" id="199574at2759"/>
<feature type="compositionally biased region" description="Basic and acidic residues" evidence="1">
    <location>
        <begin position="1"/>
        <end position="10"/>
    </location>
</feature>
<evidence type="ECO:0000259" key="2">
    <source>
        <dbReference type="Pfam" id="PF03399"/>
    </source>
</evidence>
<dbReference type="Pfam" id="PF03399">
    <property type="entry name" value="SAC3_GANP"/>
    <property type="match status" value="1"/>
</dbReference>
<keyword evidence="4" id="KW-1185">Reference proteome</keyword>
<dbReference type="PANTHER" id="PTHR12436:SF4">
    <property type="entry name" value="LEUKOCYTE RECEPTOR CLUSTER MEMBER 8"/>
    <property type="match status" value="1"/>
</dbReference>
<evidence type="ECO:0000313" key="3">
    <source>
        <dbReference type="EMBL" id="GBG25936.1"/>
    </source>
</evidence>
<dbReference type="InParanoid" id="A0A2R5G4I5"/>
<protein>
    <submittedName>
        <fullName evidence="3">Leukocyte receptor cluster member 8-like</fullName>
    </submittedName>
</protein>
<dbReference type="Proteomes" id="UP000241890">
    <property type="component" value="Unassembled WGS sequence"/>
</dbReference>
<keyword evidence="3" id="KW-0675">Receptor</keyword>
<dbReference type="AlphaFoldDB" id="A0A2R5G4I5"/>
<sequence length="339" mass="38941">MRASARERAARAARFAAPAPCDGGPAALSASPSAVKAARRAALKRKRRGSSDLEDTATHYGHCEHLEKTYLRLTGAVDWSKIRPPRVLKESLEMVKQRWKKEKDYNFASSQLKSIRQDLTVQRCAENERWLLLCIQVYETNARISLESADLEEMHQCLSVLDDLHAHGEKCTRDREVCIQFRDEFAAYRVLHAIHAENTFFLNTARDLAARSRQSIALAHAFAVLAAVRRNAYVRFFELHESAPNMSGFLMDHMLQRVRRNAFQALLKSSYPELDLKIVQEQLRFHDGRQRAEGDMRKFLDRYELEYVYIKSRKGKRFPRAINVQALKKGSSSSSTKTR</sequence>
<accession>A0A2R5G4I5</accession>
<evidence type="ECO:0000256" key="1">
    <source>
        <dbReference type="SAM" id="MobiDB-lite"/>
    </source>
</evidence>
<feature type="compositionally biased region" description="Low complexity" evidence="1">
    <location>
        <begin position="12"/>
        <end position="30"/>
    </location>
</feature>
<evidence type="ECO:0000313" key="4">
    <source>
        <dbReference type="Proteomes" id="UP000241890"/>
    </source>
</evidence>
<feature type="region of interest" description="Disordered" evidence="1">
    <location>
        <begin position="1"/>
        <end position="30"/>
    </location>
</feature>
<dbReference type="GO" id="GO:0005634">
    <property type="term" value="C:nucleus"/>
    <property type="evidence" value="ECO:0007669"/>
    <property type="project" value="TreeGrafter"/>
</dbReference>